<dbReference type="InterPro" id="IPR023378">
    <property type="entry name" value="YheA/YmcA-like_dom_sf"/>
</dbReference>
<accession>A0A226C293</accession>
<dbReference type="SUPFAM" id="SSF158622">
    <property type="entry name" value="YheA/YmcA-like"/>
    <property type="match status" value="1"/>
</dbReference>
<dbReference type="AlphaFoldDB" id="A0A226C293"/>
<reference evidence="2 3" key="1">
    <citation type="submission" date="2017-06" db="EMBL/GenBank/DDBJ databases">
        <title>Draft Genome Sequence of Natranaerobius trueperi halophilic, alkalithermophilic bacteria from soda lakes.</title>
        <authorList>
            <person name="Zhao B."/>
        </authorList>
    </citation>
    <scope>NUCLEOTIDE SEQUENCE [LARGE SCALE GENOMIC DNA]</scope>
    <source>
        <strain evidence="2 3">DSM 18760</strain>
    </source>
</reference>
<name>A0A226C293_9FIRM</name>
<dbReference type="Gene3D" id="1.20.1500.10">
    <property type="entry name" value="YheA/YmcA-like"/>
    <property type="match status" value="1"/>
</dbReference>
<evidence type="ECO:0000256" key="1">
    <source>
        <dbReference type="SAM" id="Coils"/>
    </source>
</evidence>
<keyword evidence="1" id="KW-0175">Coiled coil</keyword>
<gene>
    <name evidence="2" type="ORF">CDO51_03235</name>
</gene>
<proteinExistence type="predicted"/>
<dbReference type="Proteomes" id="UP000214588">
    <property type="component" value="Unassembled WGS sequence"/>
</dbReference>
<evidence type="ECO:0000313" key="3">
    <source>
        <dbReference type="Proteomes" id="UP000214588"/>
    </source>
</evidence>
<protein>
    <submittedName>
        <fullName evidence="2">Uncharacterized protein</fullName>
    </submittedName>
</protein>
<dbReference type="Pfam" id="PF06133">
    <property type="entry name" value="Com_YlbF"/>
    <property type="match status" value="1"/>
</dbReference>
<dbReference type="InterPro" id="IPR010368">
    <property type="entry name" value="Com_YlbF"/>
</dbReference>
<keyword evidence="3" id="KW-1185">Reference proteome</keyword>
<sequence length="112" mass="13016">MEVYFLSLEQKAKDLAAAIKETEEFETLKSAENRLNLDPTAQDLLQNFQNKQQELQEAQQQGQQIEQEEIQSIQGMQQQMQSNETIKNLMDAQQKFDQVLQEVNQTVLSELQ</sequence>
<organism evidence="2 3">
    <name type="scientific">Natranaerobius trueperi</name>
    <dbReference type="NCBI Taxonomy" id="759412"/>
    <lineage>
        <taxon>Bacteria</taxon>
        <taxon>Bacillati</taxon>
        <taxon>Bacillota</taxon>
        <taxon>Clostridia</taxon>
        <taxon>Natranaerobiales</taxon>
        <taxon>Natranaerobiaceae</taxon>
        <taxon>Natranaerobius</taxon>
    </lineage>
</organism>
<dbReference type="EMBL" id="NIQC01000004">
    <property type="protein sequence ID" value="OWZ84527.1"/>
    <property type="molecule type" value="Genomic_DNA"/>
</dbReference>
<evidence type="ECO:0000313" key="2">
    <source>
        <dbReference type="EMBL" id="OWZ84527.1"/>
    </source>
</evidence>
<comment type="caution">
    <text evidence="2">The sequence shown here is derived from an EMBL/GenBank/DDBJ whole genome shotgun (WGS) entry which is preliminary data.</text>
</comment>
<feature type="coiled-coil region" evidence="1">
    <location>
        <begin position="41"/>
        <end position="71"/>
    </location>
</feature>